<dbReference type="Proteomes" id="UP000647017">
    <property type="component" value="Unassembled WGS sequence"/>
</dbReference>
<dbReference type="EMBL" id="BOOZ01000003">
    <property type="protein sequence ID" value="GIJ07288.1"/>
    <property type="molecule type" value="Genomic_DNA"/>
</dbReference>
<evidence type="ECO:0000256" key="2">
    <source>
        <dbReference type="ARBA" id="ARBA00022649"/>
    </source>
</evidence>
<keyword evidence="4" id="KW-1185">Reference proteome</keyword>
<dbReference type="InterPro" id="IPR011067">
    <property type="entry name" value="Plasmid_toxin/cell-grow_inhib"/>
</dbReference>
<proteinExistence type="inferred from homology"/>
<organism evidence="3 4">
    <name type="scientific">Micromonospora andamanensis</name>
    <dbReference type="NCBI Taxonomy" id="1287068"/>
    <lineage>
        <taxon>Bacteria</taxon>
        <taxon>Bacillati</taxon>
        <taxon>Actinomycetota</taxon>
        <taxon>Actinomycetes</taxon>
        <taxon>Micromonosporales</taxon>
        <taxon>Micromonosporaceae</taxon>
        <taxon>Micromonospora</taxon>
    </lineage>
</organism>
<accession>A0ABQ4HNS2</accession>
<dbReference type="Pfam" id="PF02452">
    <property type="entry name" value="PemK_toxin"/>
    <property type="match status" value="1"/>
</dbReference>
<name>A0ABQ4HNS2_9ACTN</name>
<dbReference type="RefSeq" id="WP_203998996.1">
    <property type="nucleotide sequence ID" value="NZ_BOOZ01000003.1"/>
</dbReference>
<keyword evidence="2" id="KW-1277">Toxin-antitoxin system</keyword>
<dbReference type="SUPFAM" id="SSF50118">
    <property type="entry name" value="Cell growth inhibitor/plasmid maintenance toxic component"/>
    <property type="match status" value="1"/>
</dbReference>
<evidence type="ECO:0000313" key="3">
    <source>
        <dbReference type="EMBL" id="GIJ07288.1"/>
    </source>
</evidence>
<dbReference type="Gene3D" id="2.30.30.110">
    <property type="match status" value="1"/>
</dbReference>
<evidence type="ECO:0008006" key="5">
    <source>
        <dbReference type="Google" id="ProtNLM"/>
    </source>
</evidence>
<evidence type="ECO:0000256" key="1">
    <source>
        <dbReference type="ARBA" id="ARBA00007521"/>
    </source>
</evidence>
<evidence type="ECO:0000313" key="4">
    <source>
        <dbReference type="Proteomes" id="UP000647017"/>
    </source>
</evidence>
<protein>
    <recommendedName>
        <fullName evidence="5">Type II toxin-antitoxin system PemK/MazF family toxin</fullName>
    </recommendedName>
</protein>
<comment type="similarity">
    <text evidence="1">Belongs to the PemK/MazF family.</text>
</comment>
<reference evidence="3 4" key="1">
    <citation type="submission" date="2021-01" db="EMBL/GenBank/DDBJ databases">
        <title>Whole genome shotgun sequence of Verrucosispora andamanensis NBRC 109075.</title>
        <authorList>
            <person name="Komaki H."/>
            <person name="Tamura T."/>
        </authorList>
    </citation>
    <scope>NUCLEOTIDE SEQUENCE [LARGE SCALE GENOMIC DNA]</scope>
    <source>
        <strain evidence="3 4">NBRC 109075</strain>
    </source>
</reference>
<sequence>MTTINSPIIIGGLYYVKDSTISLPPNDGRNVHDERRPVVVLSGPNTNSFAGWRTVLAAPTSTSTSLKTKYCVKLGAGEGNLPKKCWVRVVAVQPLLKSDLQDHLGVLSAARLEEIQARLFQYMGLHIEDLDDVELP</sequence>
<gene>
    <name evidence="3" type="ORF">Van01_05020</name>
</gene>
<comment type="caution">
    <text evidence="3">The sequence shown here is derived from an EMBL/GenBank/DDBJ whole genome shotgun (WGS) entry which is preliminary data.</text>
</comment>
<dbReference type="InterPro" id="IPR003477">
    <property type="entry name" value="PemK-like"/>
</dbReference>